<name>A0A8J3BW54_9ACTN</name>
<accession>A0A8J3BW54</accession>
<gene>
    <name evidence="2" type="ORF">GCM10012284_06880</name>
</gene>
<reference evidence="2" key="2">
    <citation type="submission" date="2020-09" db="EMBL/GenBank/DDBJ databases">
        <authorList>
            <person name="Sun Q."/>
            <person name="Zhou Y."/>
        </authorList>
    </citation>
    <scope>NUCLEOTIDE SEQUENCE</scope>
    <source>
        <strain evidence="2">CGMCC 4.7299</strain>
    </source>
</reference>
<dbReference type="SUPFAM" id="SSF51182">
    <property type="entry name" value="RmlC-like cupins"/>
    <property type="match status" value="1"/>
</dbReference>
<dbReference type="AlphaFoldDB" id="A0A8J3BW54"/>
<dbReference type="EMBL" id="BMMX01000001">
    <property type="protein sequence ID" value="GGK75523.1"/>
    <property type="molecule type" value="Genomic_DNA"/>
</dbReference>
<dbReference type="RefSeq" id="WP_189077508.1">
    <property type="nucleotide sequence ID" value="NZ_BMMX01000001.1"/>
</dbReference>
<dbReference type="InterPro" id="IPR014710">
    <property type="entry name" value="RmlC-like_jellyroll"/>
</dbReference>
<evidence type="ECO:0000259" key="1">
    <source>
        <dbReference type="Pfam" id="PF00190"/>
    </source>
</evidence>
<dbReference type="Proteomes" id="UP000656042">
    <property type="component" value="Unassembled WGS sequence"/>
</dbReference>
<dbReference type="InterPro" id="IPR006045">
    <property type="entry name" value="Cupin_1"/>
</dbReference>
<sequence length="141" mass="15699">MAVKDRVSVSRVSTDRDPAALEKSGVGYLAWKNDALAALFHNGEPMVFIAYLEFRNGVTRGNHWHRRQTQRMLVVSGALSCKLLLPDAPDDVLELTLTQGEVLYCDAGVVHSYHAAQSATAIEYSAEPYEVDDMVPYDVQW</sequence>
<evidence type="ECO:0000313" key="2">
    <source>
        <dbReference type="EMBL" id="GGK75523.1"/>
    </source>
</evidence>
<dbReference type="InterPro" id="IPR011051">
    <property type="entry name" value="RmlC_Cupin_sf"/>
</dbReference>
<dbReference type="Pfam" id="PF00190">
    <property type="entry name" value="Cupin_1"/>
    <property type="match status" value="1"/>
</dbReference>
<evidence type="ECO:0000313" key="3">
    <source>
        <dbReference type="Proteomes" id="UP000656042"/>
    </source>
</evidence>
<keyword evidence="3" id="KW-1185">Reference proteome</keyword>
<reference evidence="2" key="1">
    <citation type="journal article" date="2014" name="Int. J. Syst. Evol. Microbiol.">
        <title>Complete genome sequence of Corynebacterium casei LMG S-19264T (=DSM 44701T), isolated from a smear-ripened cheese.</title>
        <authorList>
            <consortium name="US DOE Joint Genome Institute (JGI-PGF)"/>
            <person name="Walter F."/>
            <person name="Albersmeier A."/>
            <person name="Kalinowski J."/>
            <person name="Ruckert C."/>
        </authorList>
    </citation>
    <scope>NUCLEOTIDE SEQUENCE</scope>
    <source>
        <strain evidence="2">CGMCC 4.7299</strain>
    </source>
</reference>
<feature type="domain" description="Cupin type-1" evidence="1">
    <location>
        <begin position="47"/>
        <end position="124"/>
    </location>
</feature>
<comment type="caution">
    <text evidence="2">The sequence shown here is derived from an EMBL/GenBank/DDBJ whole genome shotgun (WGS) entry which is preliminary data.</text>
</comment>
<protein>
    <recommendedName>
        <fullName evidence="1">Cupin type-1 domain-containing protein</fullName>
    </recommendedName>
</protein>
<proteinExistence type="predicted"/>
<organism evidence="2 3">
    <name type="scientific">Mangrovihabitans endophyticus</name>
    <dbReference type="NCBI Taxonomy" id="1751298"/>
    <lineage>
        <taxon>Bacteria</taxon>
        <taxon>Bacillati</taxon>
        <taxon>Actinomycetota</taxon>
        <taxon>Actinomycetes</taxon>
        <taxon>Micromonosporales</taxon>
        <taxon>Micromonosporaceae</taxon>
        <taxon>Mangrovihabitans</taxon>
    </lineage>
</organism>
<dbReference type="Gene3D" id="2.60.120.10">
    <property type="entry name" value="Jelly Rolls"/>
    <property type="match status" value="1"/>
</dbReference>